<feature type="transmembrane region" description="Helical" evidence="12">
    <location>
        <begin position="101"/>
        <end position="127"/>
    </location>
</feature>
<dbReference type="EMBL" id="WUUK01000002">
    <property type="protein sequence ID" value="MXQ51036.1"/>
    <property type="molecule type" value="Genomic_DNA"/>
</dbReference>
<dbReference type="GO" id="GO:0071916">
    <property type="term" value="F:dipeptide transmembrane transporter activity"/>
    <property type="evidence" value="ECO:0007669"/>
    <property type="project" value="TreeGrafter"/>
</dbReference>
<dbReference type="Proteomes" id="UP000436284">
    <property type="component" value="Unassembled WGS sequence"/>
</dbReference>
<dbReference type="CDD" id="cd06261">
    <property type="entry name" value="TM_PBP2"/>
    <property type="match status" value="1"/>
</dbReference>
<dbReference type="InterPro" id="IPR035906">
    <property type="entry name" value="MetI-like_sf"/>
</dbReference>
<evidence type="ECO:0000256" key="11">
    <source>
        <dbReference type="ARBA" id="ARBA00041106"/>
    </source>
</evidence>
<feature type="transmembrane region" description="Helical" evidence="12">
    <location>
        <begin position="134"/>
        <end position="158"/>
    </location>
</feature>
<dbReference type="GO" id="GO:0015675">
    <property type="term" value="P:nickel cation transport"/>
    <property type="evidence" value="ECO:0007669"/>
    <property type="project" value="UniProtKB-KW"/>
</dbReference>
<dbReference type="InterPro" id="IPR000515">
    <property type="entry name" value="MetI-like"/>
</dbReference>
<evidence type="ECO:0000256" key="2">
    <source>
        <dbReference type="ARBA" id="ARBA00009306"/>
    </source>
</evidence>
<reference evidence="14 15" key="1">
    <citation type="submission" date="2019-12" db="EMBL/GenBank/DDBJ databases">
        <title>Salinicoccus cyprini sp. nov., isolated from gastro-intestinal tract of mirror carp, Cyprinus carpio var. specularis, collected from Gobind Sagar Reservoir, Himachal Pradesh, India.</title>
        <authorList>
            <person name="Talwar C."/>
            <person name="Singh A.K."/>
            <person name="Lal R."/>
            <person name="Negi R.K."/>
        </authorList>
    </citation>
    <scope>NUCLEOTIDE SEQUENCE [LARGE SCALE GENOMIC DNA]</scope>
    <source>
        <strain evidence="14 15">J-82</strain>
    </source>
</reference>
<protein>
    <recommendedName>
        <fullName evidence="11">Glutathione transport system permease protein GsiD</fullName>
    </recommendedName>
</protein>
<evidence type="ECO:0000256" key="10">
    <source>
        <dbReference type="ARBA" id="ARBA00037215"/>
    </source>
</evidence>
<keyword evidence="4" id="KW-1003">Cell membrane</keyword>
<evidence type="ECO:0000256" key="12">
    <source>
        <dbReference type="RuleBase" id="RU363032"/>
    </source>
</evidence>
<dbReference type="Pfam" id="PF12911">
    <property type="entry name" value="OppC_N"/>
    <property type="match status" value="1"/>
</dbReference>
<accession>A0A6N8U253</accession>
<evidence type="ECO:0000256" key="7">
    <source>
        <dbReference type="ARBA" id="ARBA00022989"/>
    </source>
</evidence>
<dbReference type="PANTHER" id="PTHR43386">
    <property type="entry name" value="OLIGOPEPTIDE TRANSPORT SYSTEM PERMEASE PROTEIN APPC"/>
    <property type="match status" value="1"/>
</dbReference>
<keyword evidence="6 12" id="KW-0812">Transmembrane</keyword>
<evidence type="ECO:0000313" key="14">
    <source>
        <dbReference type="EMBL" id="MXQ51036.1"/>
    </source>
</evidence>
<dbReference type="PANTHER" id="PTHR43386:SF3">
    <property type="entry name" value="GLUTATHIONE TRANSPORT SYSTEM PERMEASE PROTEIN GSID"/>
    <property type="match status" value="1"/>
</dbReference>
<keyword evidence="9 12" id="KW-0472">Membrane</keyword>
<proteinExistence type="inferred from homology"/>
<keyword evidence="8" id="KW-0921">Nickel transport</keyword>
<dbReference type="GO" id="GO:0005886">
    <property type="term" value="C:plasma membrane"/>
    <property type="evidence" value="ECO:0007669"/>
    <property type="project" value="UniProtKB-SubCell"/>
</dbReference>
<evidence type="ECO:0000256" key="9">
    <source>
        <dbReference type="ARBA" id="ARBA00023136"/>
    </source>
</evidence>
<evidence type="ECO:0000256" key="3">
    <source>
        <dbReference type="ARBA" id="ARBA00022448"/>
    </source>
</evidence>
<comment type="caution">
    <text evidence="14">The sequence shown here is derived from an EMBL/GenBank/DDBJ whole genome shotgun (WGS) entry which is preliminary data.</text>
</comment>
<dbReference type="InterPro" id="IPR025966">
    <property type="entry name" value="OppC_N"/>
</dbReference>
<evidence type="ECO:0000256" key="4">
    <source>
        <dbReference type="ARBA" id="ARBA00022475"/>
    </source>
</evidence>
<feature type="domain" description="ABC transmembrane type-1" evidence="13">
    <location>
        <begin position="99"/>
        <end position="288"/>
    </location>
</feature>
<evidence type="ECO:0000256" key="1">
    <source>
        <dbReference type="ARBA" id="ARBA00004651"/>
    </source>
</evidence>
<keyword evidence="5" id="KW-0533">Nickel</keyword>
<gene>
    <name evidence="14" type="ORF">GQ671_07100</name>
</gene>
<keyword evidence="3 12" id="KW-0813">Transport</keyword>
<comment type="similarity">
    <text evidence="2 12">Belongs to the binding-protein-dependent transport system permease family.</text>
</comment>
<evidence type="ECO:0000256" key="5">
    <source>
        <dbReference type="ARBA" id="ARBA00022596"/>
    </source>
</evidence>
<dbReference type="Pfam" id="PF00528">
    <property type="entry name" value="BPD_transp_1"/>
    <property type="match status" value="1"/>
</dbReference>
<evidence type="ECO:0000256" key="6">
    <source>
        <dbReference type="ARBA" id="ARBA00022692"/>
    </source>
</evidence>
<name>A0A6N8U253_9STAP</name>
<dbReference type="InterPro" id="IPR050366">
    <property type="entry name" value="BP-dependent_transpt_permease"/>
</dbReference>
<evidence type="ECO:0000313" key="15">
    <source>
        <dbReference type="Proteomes" id="UP000436284"/>
    </source>
</evidence>
<sequence>MTEGGKHMNTVTMESPKDLPKRKSRMQKIVKEITRKKVTLISSIFIMILIIAAIIGPWITPYNPAAPDYSNILSPPSLAHIFGTDAYGRDIFSRILAGTQISLSVSVSAVLIGAVIGTILGLVSGFFGKLVDKLIMRVCDVLFAFPDIILAIGIVAILGPGLRNVVIAVAFFSVPSFARLVRGTTLEVKEQLFVESARSMGASRRRIIFKHIFPETLPSIMVYFTMSIGTTILAAASLSFLGLGADPSTPDWGAMLSTSRDYIGSAFHVVFFPGLIIFLTVLSFNVFGDGLREILDPKLKD</sequence>
<keyword evidence="15" id="KW-1185">Reference proteome</keyword>
<dbReference type="PROSITE" id="PS50928">
    <property type="entry name" value="ABC_TM1"/>
    <property type="match status" value="1"/>
</dbReference>
<evidence type="ECO:0000256" key="8">
    <source>
        <dbReference type="ARBA" id="ARBA00023112"/>
    </source>
</evidence>
<organism evidence="14 15">
    <name type="scientific">Salinicoccus hispanicus</name>
    <dbReference type="NCBI Taxonomy" id="157225"/>
    <lineage>
        <taxon>Bacteria</taxon>
        <taxon>Bacillati</taxon>
        <taxon>Bacillota</taxon>
        <taxon>Bacilli</taxon>
        <taxon>Bacillales</taxon>
        <taxon>Staphylococcaceae</taxon>
        <taxon>Salinicoccus</taxon>
    </lineage>
</organism>
<dbReference type="AlphaFoldDB" id="A0A6N8U253"/>
<dbReference type="OrthoDB" id="9797472at2"/>
<dbReference type="Gene3D" id="1.10.3720.10">
    <property type="entry name" value="MetI-like"/>
    <property type="match status" value="1"/>
</dbReference>
<feature type="transmembrane region" description="Helical" evidence="12">
    <location>
        <begin position="265"/>
        <end position="288"/>
    </location>
</feature>
<evidence type="ECO:0000259" key="13">
    <source>
        <dbReference type="PROSITE" id="PS50928"/>
    </source>
</evidence>
<comment type="function">
    <text evidence="10">Part of the ABC transporter complex GsiABCD involved in glutathione import. Probably responsible for the translocation of the substrate across the membrane.</text>
</comment>
<feature type="transmembrane region" description="Helical" evidence="12">
    <location>
        <begin position="220"/>
        <end position="245"/>
    </location>
</feature>
<feature type="transmembrane region" description="Helical" evidence="12">
    <location>
        <begin position="38"/>
        <end position="59"/>
    </location>
</feature>
<dbReference type="SUPFAM" id="SSF161098">
    <property type="entry name" value="MetI-like"/>
    <property type="match status" value="1"/>
</dbReference>
<comment type="subcellular location">
    <subcellularLocation>
        <location evidence="1 12">Cell membrane</location>
        <topology evidence="1 12">Multi-pass membrane protein</topology>
    </subcellularLocation>
</comment>
<keyword evidence="8" id="KW-0406">Ion transport</keyword>
<keyword evidence="7 12" id="KW-1133">Transmembrane helix</keyword>